<dbReference type="AlphaFoldDB" id="A0AAI9YPM2"/>
<reference evidence="2 3" key="1">
    <citation type="submission" date="2016-10" db="EMBL/GenBank/DDBJ databases">
        <title>The genome sequence of Colletotrichum fioriniae PJ7.</title>
        <authorList>
            <person name="Baroncelli R."/>
        </authorList>
    </citation>
    <scope>NUCLEOTIDE SEQUENCE [LARGE SCALE GENOMIC DNA]</scope>
    <source>
        <strain evidence="2 3">IMI 309622</strain>
    </source>
</reference>
<comment type="caution">
    <text evidence="2">The sequence shown here is derived from an EMBL/GenBank/DDBJ whole genome shotgun (WGS) entry which is preliminary data.</text>
</comment>
<feature type="compositionally biased region" description="Basic and acidic residues" evidence="1">
    <location>
        <begin position="156"/>
        <end position="165"/>
    </location>
</feature>
<evidence type="ECO:0000313" key="3">
    <source>
        <dbReference type="Proteomes" id="UP001240678"/>
    </source>
</evidence>
<gene>
    <name evidence="2" type="ORF">CCOS01_11589</name>
</gene>
<dbReference type="GeneID" id="85343289"/>
<name>A0AAI9YPM2_9PEZI</name>
<feature type="region of interest" description="Disordered" evidence="1">
    <location>
        <begin position="156"/>
        <end position="179"/>
    </location>
</feature>
<keyword evidence="3" id="KW-1185">Reference proteome</keyword>
<dbReference type="RefSeq" id="XP_060309573.1">
    <property type="nucleotide sequence ID" value="XM_060459742.1"/>
</dbReference>
<dbReference type="Proteomes" id="UP001240678">
    <property type="component" value="Unassembled WGS sequence"/>
</dbReference>
<accession>A0AAI9YPM2</accession>
<proteinExistence type="predicted"/>
<feature type="non-terminal residue" evidence="2">
    <location>
        <position position="1"/>
    </location>
</feature>
<organism evidence="2 3">
    <name type="scientific">Colletotrichum costaricense</name>
    <dbReference type="NCBI Taxonomy" id="1209916"/>
    <lineage>
        <taxon>Eukaryota</taxon>
        <taxon>Fungi</taxon>
        <taxon>Dikarya</taxon>
        <taxon>Ascomycota</taxon>
        <taxon>Pezizomycotina</taxon>
        <taxon>Sordariomycetes</taxon>
        <taxon>Hypocreomycetidae</taxon>
        <taxon>Glomerellales</taxon>
        <taxon>Glomerellaceae</taxon>
        <taxon>Colletotrichum</taxon>
        <taxon>Colletotrichum acutatum species complex</taxon>
    </lineage>
</organism>
<evidence type="ECO:0000313" key="2">
    <source>
        <dbReference type="EMBL" id="KAK1518769.1"/>
    </source>
</evidence>
<sequence>ALFDSTSLPAILKKSGTVRQGCPPSPSLGQRHPLLICSLSLFFLSVYTTPLLTLRRLFIHYASDQHLCRRSRPIHAAKLNHPCQSSDLYSPVSSLNPPIHHPYSSSSYFLGVWRRLPLSTSCRIPSHQTDATYPVSLSPSLSLSLSLSLLPRRTPSHRELTDPHRLFPPPGSSPTAGLPIARTGIRC</sequence>
<dbReference type="EMBL" id="MOOE01000013">
    <property type="protein sequence ID" value="KAK1518769.1"/>
    <property type="molecule type" value="Genomic_DNA"/>
</dbReference>
<protein>
    <submittedName>
        <fullName evidence="2">Uncharacterized protein</fullName>
    </submittedName>
</protein>
<evidence type="ECO:0000256" key="1">
    <source>
        <dbReference type="SAM" id="MobiDB-lite"/>
    </source>
</evidence>